<proteinExistence type="predicted"/>
<gene>
    <name evidence="2" type="ORF">HJC23_002823</name>
</gene>
<feature type="coiled-coil region" evidence="1">
    <location>
        <begin position="31"/>
        <end position="65"/>
    </location>
</feature>
<evidence type="ECO:0000313" key="3">
    <source>
        <dbReference type="Proteomes" id="UP001516023"/>
    </source>
</evidence>
<evidence type="ECO:0000313" key="2">
    <source>
        <dbReference type="EMBL" id="KAL3789238.1"/>
    </source>
</evidence>
<keyword evidence="3" id="KW-1185">Reference proteome</keyword>
<dbReference type="AlphaFoldDB" id="A0ABD3PMI3"/>
<organism evidence="2 3">
    <name type="scientific">Cyclotella cryptica</name>
    <dbReference type="NCBI Taxonomy" id="29204"/>
    <lineage>
        <taxon>Eukaryota</taxon>
        <taxon>Sar</taxon>
        <taxon>Stramenopiles</taxon>
        <taxon>Ochrophyta</taxon>
        <taxon>Bacillariophyta</taxon>
        <taxon>Coscinodiscophyceae</taxon>
        <taxon>Thalassiosirophycidae</taxon>
        <taxon>Stephanodiscales</taxon>
        <taxon>Stephanodiscaceae</taxon>
        <taxon>Cyclotella</taxon>
    </lineage>
</organism>
<keyword evidence="1" id="KW-0175">Coiled coil</keyword>
<comment type="caution">
    <text evidence="2">The sequence shown here is derived from an EMBL/GenBank/DDBJ whole genome shotgun (WGS) entry which is preliminary data.</text>
</comment>
<name>A0ABD3PMI3_9STRA</name>
<reference evidence="2 3" key="1">
    <citation type="journal article" date="2020" name="G3 (Bethesda)">
        <title>Improved Reference Genome for Cyclotella cryptica CCMP332, a Model for Cell Wall Morphogenesis, Salinity Adaptation, and Lipid Production in Diatoms (Bacillariophyta).</title>
        <authorList>
            <person name="Roberts W.R."/>
            <person name="Downey K.M."/>
            <person name="Ruck E.C."/>
            <person name="Traller J.C."/>
            <person name="Alverson A.J."/>
        </authorList>
    </citation>
    <scope>NUCLEOTIDE SEQUENCE [LARGE SCALE GENOMIC DNA]</scope>
    <source>
        <strain evidence="2 3">CCMP332</strain>
    </source>
</reference>
<dbReference type="EMBL" id="JABMIG020000144">
    <property type="protein sequence ID" value="KAL3789238.1"/>
    <property type="molecule type" value="Genomic_DNA"/>
</dbReference>
<sequence>MTIELSNGAAHRSVSSQKDAANCSYLKLQRFDQIAREREEYAQQVKLLQRELDQCKKEIAELKSLSNVACEGRTEVNDSITAKNDADSMNITLSADTVDARITRAKMLAEEELTKHNGEGNCEKNDSVAESNKENRPVALNGAEIPDLDNEGGDIEKICNDSAAIITSLAHQLSETIHERDGLKRLVNELRCQNEDYRKVYGSLDDFTDLRQQYDNLLAEEYDFVNNVAYADVMSGNGSHRTYSIRSQQNRQDIDRICNDLNQCLTGIKMKDSTR</sequence>
<protein>
    <submittedName>
        <fullName evidence="2">Uncharacterized protein</fullName>
    </submittedName>
</protein>
<evidence type="ECO:0000256" key="1">
    <source>
        <dbReference type="SAM" id="Coils"/>
    </source>
</evidence>
<dbReference type="Proteomes" id="UP001516023">
    <property type="component" value="Unassembled WGS sequence"/>
</dbReference>
<accession>A0ABD3PMI3</accession>